<organism evidence="2 3">
    <name type="scientific">Sulfobacillus benefaciens</name>
    <dbReference type="NCBI Taxonomy" id="453960"/>
    <lineage>
        <taxon>Bacteria</taxon>
        <taxon>Bacillati</taxon>
        <taxon>Bacillota</taxon>
        <taxon>Clostridia</taxon>
        <taxon>Eubacteriales</taxon>
        <taxon>Clostridiales Family XVII. Incertae Sedis</taxon>
        <taxon>Sulfobacillus</taxon>
    </lineage>
</organism>
<name>A0A2T2XCN5_9FIRM</name>
<proteinExistence type="predicted"/>
<sequence length="179" mass="19510">MRSLTTLICFLVWVGGLWLLPHTSPFLHAANQWPWDVWTGVLVATSVTDLIWHRILTAWAMAGLVVSGAISLGFGVWFTRSGGLGLGATLGIALATWPVLWLLRARLAPGDWWLIAVGAVSLVGHPAYFALWLGLSLALAEGVGWLIFRVQRWTEPLPFLPLALVGDLLARLVWLGGGR</sequence>
<feature type="transmembrane region" description="Helical" evidence="1">
    <location>
        <begin position="84"/>
        <end position="103"/>
    </location>
</feature>
<feature type="transmembrane region" description="Helical" evidence="1">
    <location>
        <begin position="159"/>
        <end position="177"/>
    </location>
</feature>
<protein>
    <submittedName>
        <fullName evidence="2">Uncharacterized protein</fullName>
    </submittedName>
</protein>
<feature type="transmembrane region" description="Helical" evidence="1">
    <location>
        <begin position="59"/>
        <end position="78"/>
    </location>
</feature>
<evidence type="ECO:0000256" key="1">
    <source>
        <dbReference type="SAM" id="Phobius"/>
    </source>
</evidence>
<feature type="transmembrane region" description="Helical" evidence="1">
    <location>
        <begin position="112"/>
        <end position="139"/>
    </location>
</feature>
<keyword evidence="1" id="KW-0812">Transmembrane</keyword>
<gene>
    <name evidence="2" type="ORF">C7B46_14990</name>
</gene>
<evidence type="ECO:0000313" key="3">
    <source>
        <dbReference type="Proteomes" id="UP000242972"/>
    </source>
</evidence>
<keyword evidence="1" id="KW-0472">Membrane</keyword>
<evidence type="ECO:0000313" key="2">
    <source>
        <dbReference type="EMBL" id="PSR32274.1"/>
    </source>
</evidence>
<dbReference type="EMBL" id="PXYW01000046">
    <property type="protein sequence ID" value="PSR32274.1"/>
    <property type="molecule type" value="Genomic_DNA"/>
</dbReference>
<dbReference type="AlphaFoldDB" id="A0A2T2XCN5"/>
<reference evidence="2 3" key="1">
    <citation type="journal article" date="2014" name="BMC Genomics">
        <title>Comparison of environmental and isolate Sulfobacillus genomes reveals diverse carbon, sulfur, nitrogen, and hydrogen metabolisms.</title>
        <authorList>
            <person name="Justice N.B."/>
            <person name="Norman A."/>
            <person name="Brown C.T."/>
            <person name="Singh A."/>
            <person name="Thomas B.C."/>
            <person name="Banfield J.F."/>
        </authorList>
    </citation>
    <scope>NUCLEOTIDE SEQUENCE [LARGE SCALE GENOMIC DNA]</scope>
    <source>
        <strain evidence="2">AMDSBA4</strain>
    </source>
</reference>
<accession>A0A2T2XCN5</accession>
<keyword evidence="1" id="KW-1133">Transmembrane helix</keyword>
<comment type="caution">
    <text evidence="2">The sequence shown here is derived from an EMBL/GenBank/DDBJ whole genome shotgun (WGS) entry which is preliminary data.</text>
</comment>
<dbReference type="Proteomes" id="UP000242972">
    <property type="component" value="Unassembled WGS sequence"/>
</dbReference>